<dbReference type="EMBL" id="SKBL01000002">
    <property type="protein sequence ID" value="TFU17516.1"/>
    <property type="molecule type" value="Genomic_DNA"/>
</dbReference>
<reference evidence="2 3" key="1">
    <citation type="submission" date="2019-03" db="EMBL/GenBank/DDBJ databases">
        <title>Thermus tengchongensis species for the arsenic transformation mechanism.</title>
        <authorList>
            <person name="Yuan G.C."/>
        </authorList>
    </citation>
    <scope>NUCLEOTIDE SEQUENCE [LARGE SCALE GENOMIC DNA]</scope>
    <source>
        <strain evidence="2 3">15Y</strain>
    </source>
</reference>
<proteinExistence type="predicted"/>
<keyword evidence="3" id="KW-1185">Reference proteome</keyword>
<dbReference type="PANTHER" id="PTHR43449">
    <property type="entry name" value="NUCLEOTIDYLTRANSFERASE"/>
    <property type="match status" value="1"/>
</dbReference>
<dbReference type="SUPFAM" id="SSF81301">
    <property type="entry name" value="Nucleotidyltransferase"/>
    <property type="match status" value="1"/>
</dbReference>
<dbReference type="InterPro" id="IPR002934">
    <property type="entry name" value="Polymerase_NTP_transf_dom"/>
</dbReference>
<name>A0ABY2K9N0_9DEIN</name>
<sequence>MGGEVGWAKLREALAQAPLPIALALLFGSRARGEALLDSDWDLLVVSPAFRGMDYLERLLLLHRALPLRHVEYVALTPEEWAARQGEVGVVGEAAREGIVLLQTPSPATLPQGPNP</sequence>
<evidence type="ECO:0000259" key="1">
    <source>
        <dbReference type="Pfam" id="PF01909"/>
    </source>
</evidence>
<protein>
    <submittedName>
        <fullName evidence="2">Nucleotidyltransferase domain-containing protein</fullName>
    </submittedName>
</protein>
<accession>A0ABY2K9N0</accession>
<gene>
    <name evidence="2" type="ORF">E0489_01690</name>
</gene>
<comment type="caution">
    <text evidence="2">The sequence shown here is derived from an EMBL/GenBank/DDBJ whole genome shotgun (WGS) entry which is preliminary data.</text>
</comment>
<dbReference type="PANTHER" id="PTHR43449:SF1">
    <property type="entry name" value="POLYMERASE BETA NUCLEOTIDYLTRANSFERASE DOMAIN-CONTAINING PROTEIN"/>
    <property type="match status" value="1"/>
</dbReference>
<evidence type="ECO:0000313" key="2">
    <source>
        <dbReference type="EMBL" id="TFU17516.1"/>
    </source>
</evidence>
<dbReference type="Pfam" id="PF01909">
    <property type="entry name" value="NTP_transf_2"/>
    <property type="match status" value="1"/>
</dbReference>
<feature type="domain" description="Polymerase nucleotidyl transferase" evidence="1">
    <location>
        <begin position="9"/>
        <end position="74"/>
    </location>
</feature>
<dbReference type="Gene3D" id="3.30.460.10">
    <property type="entry name" value="Beta Polymerase, domain 2"/>
    <property type="match status" value="1"/>
</dbReference>
<dbReference type="InterPro" id="IPR043519">
    <property type="entry name" value="NT_sf"/>
</dbReference>
<dbReference type="CDD" id="cd05403">
    <property type="entry name" value="NT_KNTase_like"/>
    <property type="match status" value="1"/>
</dbReference>
<dbReference type="Proteomes" id="UP000297244">
    <property type="component" value="Unassembled WGS sequence"/>
</dbReference>
<organism evidence="2 3">
    <name type="scientific">Thermus tengchongensis</name>
    <dbReference type="NCBI Taxonomy" id="1214928"/>
    <lineage>
        <taxon>Bacteria</taxon>
        <taxon>Thermotogati</taxon>
        <taxon>Deinococcota</taxon>
        <taxon>Deinococci</taxon>
        <taxon>Thermales</taxon>
        <taxon>Thermaceae</taxon>
        <taxon>Thermus</taxon>
    </lineage>
</organism>
<evidence type="ECO:0000313" key="3">
    <source>
        <dbReference type="Proteomes" id="UP000297244"/>
    </source>
</evidence>
<dbReference type="RefSeq" id="WP_135342863.1">
    <property type="nucleotide sequence ID" value="NZ_ML214240.1"/>
</dbReference>